<reference evidence="3 4" key="1">
    <citation type="submission" date="2019-12" db="EMBL/GenBank/DDBJ databases">
        <title>Sequence classification of anaerobic respiratory reductive dehalogenases: First we see many, then we see few.</title>
        <authorList>
            <person name="Molenda O."/>
            <person name="Puentes Jacome L.A."/>
            <person name="Cao X."/>
            <person name="Nesbo C.L."/>
            <person name="Tang S."/>
            <person name="Morson N."/>
            <person name="Patron J."/>
            <person name="Lomheim L."/>
            <person name="Wishart D.S."/>
            <person name="Edwards E.A."/>
        </authorList>
    </citation>
    <scope>NUCLEOTIDE SEQUENCE [LARGE SCALE GENOMIC DNA]</scope>
    <source>
        <strain evidence="3 4">12DCA</strain>
    </source>
</reference>
<dbReference type="PROSITE" id="PS51782">
    <property type="entry name" value="LYSM"/>
    <property type="match status" value="1"/>
</dbReference>
<dbReference type="EMBL" id="CP046996">
    <property type="protein sequence ID" value="QHA00842.1"/>
    <property type="molecule type" value="Genomic_DNA"/>
</dbReference>
<evidence type="ECO:0000256" key="1">
    <source>
        <dbReference type="SAM" id="SignalP"/>
    </source>
</evidence>
<evidence type="ECO:0000313" key="3">
    <source>
        <dbReference type="EMBL" id="QHA00842.1"/>
    </source>
</evidence>
<dbReference type="InterPro" id="IPR014248">
    <property type="entry name" value="Spore_coat_assembly_SafA"/>
</dbReference>
<feature type="domain" description="LysM" evidence="2">
    <location>
        <begin position="32"/>
        <end position="77"/>
    </location>
</feature>
<dbReference type="NCBIfam" id="TIGR02909">
    <property type="entry name" value="spore_YkwD"/>
    <property type="match status" value="1"/>
</dbReference>
<dbReference type="AlphaFoldDB" id="A0A857DK17"/>
<protein>
    <submittedName>
        <fullName evidence="3">SafA/ExsA family spore coat assembly protein</fullName>
    </submittedName>
</protein>
<dbReference type="Pfam" id="PF01476">
    <property type="entry name" value="LysM"/>
    <property type="match status" value="1"/>
</dbReference>
<name>A0A857DK17_9FIRM</name>
<dbReference type="InterPro" id="IPR014258">
    <property type="entry name" value="CAP_domain_YkwD-like"/>
</dbReference>
<dbReference type="CDD" id="cd00118">
    <property type="entry name" value="LysM"/>
    <property type="match status" value="1"/>
</dbReference>
<keyword evidence="1" id="KW-0732">Signal</keyword>
<dbReference type="InterPro" id="IPR018392">
    <property type="entry name" value="LysM"/>
</dbReference>
<feature type="chain" id="PRO_5032788590" evidence="1">
    <location>
        <begin position="30"/>
        <end position="211"/>
    </location>
</feature>
<dbReference type="Gene3D" id="3.40.33.10">
    <property type="entry name" value="CAP"/>
    <property type="match status" value="1"/>
</dbReference>
<dbReference type="PANTHER" id="PTHR31157">
    <property type="entry name" value="SCP DOMAIN-CONTAINING PROTEIN"/>
    <property type="match status" value="1"/>
</dbReference>
<accession>A0A857DK17</accession>
<sequence>MKKNIVNRNVIIPVLGSLFLLCGPGQVFAQSTQYSVQAGDSMWKIAVRYEIGLSELAQANPQIQNLRLIYPGQKVFIPNVDSIKALETEVIRLVNVERSKKGLQQLKQNWEVCRVARYKSQDMIDKGYFAHESPTYGSPFKMMESFGIRFSAAAENIAYGQQTPQEVMNSWMNSAGHRSNILSPSYLEIGVGAAKDSEGNIHWTQMFIKPL</sequence>
<dbReference type="CDD" id="cd05379">
    <property type="entry name" value="CAP_bacterial"/>
    <property type="match status" value="1"/>
</dbReference>
<dbReference type="SMART" id="SM00257">
    <property type="entry name" value="LysM"/>
    <property type="match status" value="1"/>
</dbReference>
<feature type="signal peptide" evidence="1">
    <location>
        <begin position="1"/>
        <end position="29"/>
    </location>
</feature>
<proteinExistence type="predicted"/>
<dbReference type="NCBIfam" id="TIGR02899">
    <property type="entry name" value="spore_safA"/>
    <property type="match status" value="1"/>
</dbReference>
<dbReference type="RefSeq" id="WP_019226366.1">
    <property type="nucleotide sequence ID" value="NZ_CP046996.1"/>
</dbReference>
<dbReference type="Gene3D" id="3.10.350.10">
    <property type="entry name" value="LysM domain"/>
    <property type="match status" value="1"/>
</dbReference>
<evidence type="ECO:0000259" key="2">
    <source>
        <dbReference type="PROSITE" id="PS51782"/>
    </source>
</evidence>
<dbReference type="Pfam" id="PF00188">
    <property type="entry name" value="CAP"/>
    <property type="match status" value="1"/>
</dbReference>
<dbReference type="SUPFAM" id="SSF54106">
    <property type="entry name" value="LysM domain"/>
    <property type="match status" value="1"/>
</dbReference>
<evidence type="ECO:0000313" key="4">
    <source>
        <dbReference type="Proteomes" id="UP000430508"/>
    </source>
</evidence>
<dbReference type="InterPro" id="IPR036779">
    <property type="entry name" value="LysM_dom_sf"/>
</dbReference>
<organism evidence="3 4">
    <name type="scientific">Dehalobacter restrictus</name>
    <dbReference type="NCBI Taxonomy" id="55583"/>
    <lineage>
        <taxon>Bacteria</taxon>
        <taxon>Bacillati</taxon>
        <taxon>Bacillota</taxon>
        <taxon>Clostridia</taxon>
        <taxon>Eubacteriales</taxon>
        <taxon>Desulfitobacteriaceae</taxon>
        <taxon>Dehalobacter</taxon>
    </lineage>
</organism>
<dbReference type="Proteomes" id="UP000430508">
    <property type="component" value="Chromosome"/>
</dbReference>
<gene>
    <name evidence="3" type="primary">safA</name>
    <name evidence="3" type="ORF">GQ588_09450</name>
</gene>
<dbReference type="SUPFAM" id="SSF55797">
    <property type="entry name" value="PR-1-like"/>
    <property type="match status" value="1"/>
</dbReference>
<dbReference type="InterPro" id="IPR035940">
    <property type="entry name" value="CAP_sf"/>
</dbReference>
<dbReference type="PANTHER" id="PTHR31157:SF1">
    <property type="entry name" value="SCP DOMAIN-CONTAINING PROTEIN"/>
    <property type="match status" value="1"/>
</dbReference>
<dbReference type="InterPro" id="IPR014044">
    <property type="entry name" value="CAP_dom"/>
</dbReference>